<dbReference type="eggNOG" id="ENOG502QTNE">
    <property type="taxonomic scope" value="Eukaryota"/>
</dbReference>
<evidence type="ECO:0000256" key="6">
    <source>
        <dbReference type="ARBA" id="ARBA00022989"/>
    </source>
</evidence>
<keyword evidence="11" id="KW-1185">Reference proteome</keyword>
<protein>
    <recommendedName>
        <fullName evidence="8">Probable transporter MCH1</fullName>
    </recommendedName>
</protein>
<dbReference type="GeneID" id="25770055"/>
<dbReference type="EMBL" id="AEOI02000005">
    <property type="protein sequence ID" value="ESX01184.1"/>
    <property type="molecule type" value="Genomic_DNA"/>
</dbReference>
<evidence type="ECO:0000256" key="7">
    <source>
        <dbReference type="ARBA" id="ARBA00023136"/>
    </source>
</evidence>
<dbReference type="SUPFAM" id="SSF103473">
    <property type="entry name" value="MFS general substrate transporter"/>
    <property type="match status" value="1"/>
</dbReference>
<feature type="transmembrane region" description="Helical" evidence="9">
    <location>
        <begin position="305"/>
        <end position="323"/>
    </location>
</feature>
<dbReference type="KEGG" id="opa:HPODL_00584"/>
<feature type="transmembrane region" description="Helical" evidence="9">
    <location>
        <begin position="48"/>
        <end position="68"/>
    </location>
</feature>
<dbReference type="GO" id="GO:0000329">
    <property type="term" value="C:fungal-type vacuole membrane"/>
    <property type="evidence" value="ECO:0007669"/>
    <property type="project" value="TreeGrafter"/>
</dbReference>
<evidence type="ECO:0000313" key="11">
    <source>
        <dbReference type="Proteomes" id="UP000008673"/>
    </source>
</evidence>
<evidence type="ECO:0000256" key="5">
    <source>
        <dbReference type="ARBA" id="ARBA00022692"/>
    </source>
</evidence>
<organism evidence="10 11">
    <name type="scientific">Ogataea parapolymorpha (strain ATCC 26012 / BCRC 20466 / JCM 22074 / NRRL Y-7560 / DL-1)</name>
    <name type="common">Yeast</name>
    <name type="synonym">Hansenula polymorpha</name>
    <dbReference type="NCBI Taxonomy" id="871575"/>
    <lineage>
        <taxon>Eukaryota</taxon>
        <taxon>Fungi</taxon>
        <taxon>Dikarya</taxon>
        <taxon>Ascomycota</taxon>
        <taxon>Saccharomycotina</taxon>
        <taxon>Pichiomycetes</taxon>
        <taxon>Pichiales</taxon>
        <taxon>Pichiaceae</taxon>
        <taxon>Ogataea</taxon>
    </lineage>
</organism>
<keyword evidence="5 9" id="KW-0812">Transmembrane</keyword>
<gene>
    <name evidence="10" type="ORF">HPODL_00584</name>
</gene>
<dbReference type="AlphaFoldDB" id="W1QJM8"/>
<sequence length="468" mass="51645">MRPHVRSYTLAFGLSLVGSLSLGVLALFSIFTQPLQSRLRYPQSTINSIIIAQTLGLNGFTPLCGLLADLKGPWILSLLALACYLLGFSSVLFIYQNEVLDPVPVYISFFLIGCAHTCLLFSCLLNCARSLGKYYTTLAIGTPNLMIAFSTFLEIHMLQNWFDESDPTKAFQQKLRFFMSTLCASSIFAFLGCKITDRTEKNEHEIEHFSSFNASPLLSGGSAVLGSHSPKAAIPTEDLEYVQLDDQMSASSVTYKHKITRFLKDPLMYPLNMAFFMAVGATEFFLTNLSSILSSLDQNTLDYNLQLYSITSTVIRFVIMVATDQVCAKYGISRLSILASLIVMCGLGHVYLSSWPIAGLHINVIVMLNAILNSGLYTLFPAVLAAVYGFEILGTTYGIFSCCSIIGNMLLNLVYGVDYTRNCVNSTDSNLVICSTYTFLLSGVVLTVLGSLIYCLKNRYLARAHENF</sequence>
<evidence type="ECO:0000256" key="8">
    <source>
        <dbReference type="ARBA" id="ARBA00039330"/>
    </source>
</evidence>
<dbReference type="InterPro" id="IPR036259">
    <property type="entry name" value="MFS_trans_sf"/>
</dbReference>
<dbReference type="HOGENOM" id="CLU_584066_0_0_1"/>
<keyword evidence="7 9" id="KW-0472">Membrane</keyword>
<feature type="transmembrane region" description="Helical" evidence="9">
    <location>
        <begin position="335"/>
        <end position="352"/>
    </location>
</feature>
<dbReference type="PANTHER" id="PTHR21576">
    <property type="entry name" value="UNCHARACTERIZED NODULIN-LIKE PROTEIN"/>
    <property type="match status" value="1"/>
</dbReference>
<feature type="transmembrane region" description="Helical" evidence="9">
    <location>
        <begin position="134"/>
        <end position="155"/>
    </location>
</feature>
<feature type="transmembrane region" description="Helical" evidence="9">
    <location>
        <begin position="397"/>
        <end position="417"/>
    </location>
</feature>
<evidence type="ECO:0000256" key="2">
    <source>
        <dbReference type="ARBA" id="ARBA00008335"/>
    </source>
</evidence>
<keyword evidence="6 9" id="KW-1133">Transmembrane helix</keyword>
<reference evidence="10 11" key="1">
    <citation type="journal article" date="2013" name="BMC Genomics">
        <title>Genome sequence and analysis of methylotrophic yeast Hansenula polymorpha DL1.</title>
        <authorList>
            <person name="Ravin N.V."/>
            <person name="Eldarov M.A."/>
            <person name="Kadnikov V.V."/>
            <person name="Beletsky A.V."/>
            <person name="Schneider J."/>
            <person name="Mardanova E.S."/>
            <person name="Smekalova E.M."/>
            <person name="Zvereva M.I."/>
            <person name="Dontsova O.A."/>
            <person name="Mardanov A.V."/>
            <person name="Skryabin K.G."/>
        </authorList>
    </citation>
    <scope>NUCLEOTIDE SEQUENCE [LARGE SCALE GENOMIC DNA]</scope>
    <source>
        <strain evidence="11">ATCC 26012 / BCRC 20466 / JCM 22074 / NRRL Y-7560 / DL-1</strain>
    </source>
</reference>
<feature type="transmembrane region" description="Helical" evidence="9">
    <location>
        <begin position="175"/>
        <end position="193"/>
    </location>
</feature>
<feature type="transmembrane region" description="Helical" evidence="9">
    <location>
        <begin position="267"/>
        <end position="285"/>
    </location>
</feature>
<proteinExistence type="inferred from homology"/>
<evidence type="ECO:0000313" key="10">
    <source>
        <dbReference type="EMBL" id="ESX01184.1"/>
    </source>
</evidence>
<dbReference type="Proteomes" id="UP000008673">
    <property type="component" value="Unassembled WGS sequence"/>
</dbReference>
<dbReference type="OMA" id="INRIIIC"/>
<keyword evidence="4" id="KW-0926">Vacuole</keyword>
<dbReference type="PANTHER" id="PTHR21576:SF45">
    <property type="entry name" value="TRANSPORTER MCH1-RELATED"/>
    <property type="match status" value="1"/>
</dbReference>
<dbReference type="STRING" id="871575.W1QJM8"/>
<comment type="caution">
    <text evidence="10">The sequence shown here is derived from an EMBL/GenBank/DDBJ whole genome shotgun (WGS) entry which is preliminary data.</text>
</comment>
<feature type="transmembrane region" description="Helical" evidence="9">
    <location>
        <begin position="75"/>
        <end position="95"/>
    </location>
</feature>
<feature type="transmembrane region" description="Helical" evidence="9">
    <location>
        <begin position="107"/>
        <end position="127"/>
    </location>
</feature>
<evidence type="ECO:0000256" key="3">
    <source>
        <dbReference type="ARBA" id="ARBA00022448"/>
    </source>
</evidence>
<feature type="transmembrane region" description="Helical" evidence="9">
    <location>
        <begin position="364"/>
        <end position="390"/>
    </location>
</feature>
<keyword evidence="3" id="KW-0813">Transport</keyword>
<evidence type="ECO:0000256" key="4">
    <source>
        <dbReference type="ARBA" id="ARBA00022554"/>
    </source>
</evidence>
<accession>W1QJM8</accession>
<evidence type="ECO:0000256" key="1">
    <source>
        <dbReference type="ARBA" id="ARBA00004128"/>
    </source>
</evidence>
<dbReference type="RefSeq" id="XP_013936018.1">
    <property type="nucleotide sequence ID" value="XM_014080543.1"/>
</dbReference>
<dbReference type="OrthoDB" id="199930at2759"/>
<comment type="subcellular location">
    <subcellularLocation>
        <location evidence="1">Vacuole membrane</location>
        <topology evidence="1">Multi-pass membrane protein</topology>
    </subcellularLocation>
</comment>
<name>W1QJM8_OGAPD</name>
<comment type="similarity">
    <text evidence="2">Belongs to the major facilitator superfamily.</text>
</comment>
<feature type="transmembrane region" description="Helical" evidence="9">
    <location>
        <begin position="437"/>
        <end position="456"/>
    </location>
</feature>
<evidence type="ECO:0000256" key="9">
    <source>
        <dbReference type="SAM" id="Phobius"/>
    </source>
</evidence>
<dbReference type="Gene3D" id="1.20.1250.20">
    <property type="entry name" value="MFS general substrate transporter like domains"/>
    <property type="match status" value="1"/>
</dbReference>